<protein>
    <recommendedName>
        <fullName evidence="3">Competence protein CoiA</fullName>
    </recommendedName>
</protein>
<dbReference type="EMBL" id="SOPW01000019">
    <property type="protein sequence ID" value="TFB14098.1"/>
    <property type="molecule type" value="Genomic_DNA"/>
</dbReference>
<dbReference type="AlphaFoldDB" id="A0A4Y8IDN8"/>
<accession>A0A4Y8IDN8</accession>
<reference evidence="1 2" key="1">
    <citation type="submission" date="2019-03" db="EMBL/GenBank/DDBJ databases">
        <authorList>
            <person name="He R.-H."/>
        </authorList>
    </citation>
    <scope>NUCLEOTIDE SEQUENCE [LARGE SCALE GENOMIC DNA]</scope>
    <source>
        <strain evidence="2">SH 714</strain>
    </source>
</reference>
<comment type="caution">
    <text evidence="1">The sequence shown here is derived from an EMBL/GenBank/DDBJ whole genome shotgun (WGS) entry which is preliminary data.</text>
</comment>
<sequence length="241" mass="27797">MVDLKYPLATDNTHNIVLANEATPRQDYYCIGCGSVMRRRKGKKRAHFFHKSDESNCSSESALHIGFKKLLYNRIDESLTGSKELIIHWNCDICGELHQRNVLNKTKRVEIEKSFGPCRPDISLLDENDKLIIAIEIIVTHEPEESTLNYYIENKVALIRFKLTDVSDFDILQNEVLKPTSVDVCLSPKCNRCGDHAIKSYLYIIQGECWRCESKMNISSIVDNFERIYTPDEYSKEQIAL</sequence>
<evidence type="ECO:0000313" key="2">
    <source>
        <dbReference type="Proteomes" id="UP000297975"/>
    </source>
</evidence>
<evidence type="ECO:0000313" key="1">
    <source>
        <dbReference type="EMBL" id="TFB14098.1"/>
    </source>
</evidence>
<evidence type="ECO:0008006" key="3">
    <source>
        <dbReference type="Google" id="ProtNLM"/>
    </source>
</evidence>
<dbReference type="Proteomes" id="UP000297975">
    <property type="component" value="Unassembled WGS sequence"/>
</dbReference>
<gene>
    <name evidence="1" type="ORF">E3U55_14365</name>
</gene>
<keyword evidence="2" id="KW-1185">Reference proteome</keyword>
<dbReference type="OrthoDB" id="2610000at2"/>
<name>A0A4Y8IDN8_9BACI</name>
<dbReference type="RefSeq" id="WP_134341173.1">
    <property type="nucleotide sequence ID" value="NZ_SOPW01000019.1"/>
</dbReference>
<proteinExistence type="predicted"/>
<organism evidence="1 2">
    <name type="scientific">Filobacillus milosensis</name>
    <dbReference type="NCBI Taxonomy" id="94137"/>
    <lineage>
        <taxon>Bacteria</taxon>
        <taxon>Bacillati</taxon>
        <taxon>Bacillota</taxon>
        <taxon>Bacilli</taxon>
        <taxon>Bacillales</taxon>
        <taxon>Bacillaceae</taxon>
        <taxon>Filobacillus</taxon>
    </lineage>
</organism>